<dbReference type="GO" id="GO:0016491">
    <property type="term" value="F:oxidoreductase activity"/>
    <property type="evidence" value="ECO:0007669"/>
    <property type="project" value="UniProtKB-KW"/>
</dbReference>
<comment type="similarity">
    <text evidence="1">Belongs to the class-II pyridine nucleotide-disulfide oxidoreductase family.</text>
</comment>
<name>A0A6A6XWS2_9PLEO</name>
<protein>
    <submittedName>
        <fullName evidence="5">FAD/NAD(P)-binding domain-containing protein</fullName>
    </submittedName>
</protein>
<accession>A0A6A6XWS2</accession>
<evidence type="ECO:0000256" key="2">
    <source>
        <dbReference type="ARBA" id="ARBA00022630"/>
    </source>
</evidence>
<keyword evidence="3" id="KW-0560">Oxidoreductase</keyword>
<keyword evidence="2" id="KW-0285">Flavoprotein</keyword>
<dbReference type="Gene3D" id="3.50.50.60">
    <property type="entry name" value="FAD/NAD(P)-binding domain"/>
    <property type="match status" value="2"/>
</dbReference>
<evidence type="ECO:0000259" key="4">
    <source>
        <dbReference type="Pfam" id="PF07992"/>
    </source>
</evidence>
<evidence type="ECO:0000313" key="5">
    <source>
        <dbReference type="EMBL" id="KAF2800880.1"/>
    </source>
</evidence>
<dbReference type="PRINTS" id="PR00368">
    <property type="entry name" value="FADPNR"/>
</dbReference>
<evidence type="ECO:0000256" key="3">
    <source>
        <dbReference type="ARBA" id="ARBA00023002"/>
    </source>
</evidence>
<proteinExistence type="inferred from homology"/>
<dbReference type="InterPro" id="IPR050097">
    <property type="entry name" value="Ferredoxin-NADP_redctase_2"/>
</dbReference>
<organism evidence="5 6">
    <name type="scientific">Melanomma pulvis-pyrius CBS 109.77</name>
    <dbReference type="NCBI Taxonomy" id="1314802"/>
    <lineage>
        <taxon>Eukaryota</taxon>
        <taxon>Fungi</taxon>
        <taxon>Dikarya</taxon>
        <taxon>Ascomycota</taxon>
        <taxon>Pezizomycotina</taxon>
        <taxon>Dothideomycetes</taxon>
        <taxon>Pleosporomycetidae</taxon>
        <taxon>Pleosporales</taxon>
        <taxon>Melanommataceae</taxon>
        <taxon>Melanomma</taxon>
    </lineage>
</organism>
<keyword evidence="6" id="KW-1185">Reference proteome</keyword>
<reference evidence="5" key="1">
    <citation type="journal article" date="2020" name="Stud. Mycol.">
        <title>101 Dothideomycetes genomes: a test case for predicting lifestyles and emergence of pathogens.</title>
        <authorList>
            <person name="Haridas S."/>
            <person name="Albert R."/>
            <person name="Binder M."/>
            <person name="Bloem J."/>
            <person name="Labutti K."/>
            <person name="Salamov A."/>
            <person name="Andreopoulos B."/>
            <person name="Baker S."/>
            <person name="Barry K."/>
            <person name="Bills G."/>
            <person name="Bluhm B."/>
            <person name="Cannon C."/>
            <person name="Castanera R."/>
            <person name="Culley D."/>
            <person name="Daum C."/>
            <person name="Ezra D."/>
            <person name="Gonzalez J."/>
            <person name="Henrissat B."/>
            <person name="Kuo A."/>
            <person name="Liang C."/>
            <person name="Lipzen A."/>
            <person name="Lutzoni F."/>
            <person name="Magnuson J."/>
            <person name="Mondo S."/>
            <person name="Nolan M."/>
            <person name="Ohm R."/>
            <person name="Pangilinan J."/>
            <person name="Park H.-J."/>
            <person name="Ramirez L."/>
            <person name="Alfaro M."/>
            <person name="Sun H."/>
            <person name="Tritt A."/>
            <person name="Yoshinaga Y."/>
            <person name="Zwiers L.-H."/>
            <person name="Turgeon B."/>
            <person name="Goodwin S."/>
            <person name="Spatafora J."/>
            <person name="Crous P."/>
            <person name="Grigoriev I."/>
        </authorList>
    </citation>
    <scope>NUCLEOTIDE SEQUENCE</scope>
    <source>
        <strain evidence="5">CBS 109.77</strain>
    </source>
</reference>
<dbReference type="Pfam" id="PF07992">
    <property type="entry name" value="Pyr_redox_2"/>
    <property type="match status" value="1"/>
</dbReference>
<dbReference type="InterPro" id="IPR023753">
    <property type="entry name" value="FAD/NAD-binding_dom"/>
</dbReference>
<dbReference type="PRINTS" id="PR00469">
    <property type="entry name" value="PNDRDTASEII"/>
</dbReference>
<dbReference type="OrthoDB" id="10260355at2759"/>
<evidence type="ECO:0000313" key="6">
    <source>
        <dbReference type="Proteomes" id="UP000799757"/>
    </source>
</evidence>
<evidence type="ECO:0000256" key="1">
    <source>
        <dbReference type="ARBA" id="ARBA00009333"/>
    </source>
</evidence>
<gene>
    <name evidence="5" type="ORF">K505DRAFT_320123</name>
</gene>
<dbReference type="InterPro" id="IPR036188">
    <property type="entry name" value="FAD/NAD-bd_sf"/>
</dbReference>
<feature type="domain" description="FAD/NAD(P)-binding" evidence="4">
    <location>
        <begin position="11"/>
        <end position="306"/>
    </location>
</feature>
<dbReference type="AlphaFoldDB" id="A0A6A6XWS2"/>
<dbReference type="GO" id="GO:0097237">
    <property type="term" value="P:cellular response to toxic substance"/>
    <property type="evidence" value="ECO:0007669"/>
    <property type="project" value="UniProtKB-ARBA"/>
</dbReference>
<dbReference type="Proteomes" id="UP000799757">
    <property type="component" value="Unassembled WGS sequence"/>
</dbReference>
<sequence length="334" mass="36411">MALCPQIVDGLIIGAGPAGLAAALAFARTRGTAIVFDSCSYRNEGIKHMHTVPSRDHSDPYEFRRIAREQIESRYQTIWFEKTTITLAVKQEIGTEKYVGFQVKDSEGKTYEGRKLIMATGSRDVFPDIPGYVENWPSHIYQCLGCDGYEQRGTPIGILEFNHPMASHLVNIALNFDPRVTIFSNGPISTEAPIQHALKISKALNAKIDERKITRLLNNGPSHTDGVTVEFETGEPVTLGFLVHKPPTVNRAQDLVEQLGLETVEPAMGGHVKVNGMFNETSVEGVFAAGDTMLLIKQVTLAMAEGVKAAAGAGSQIGKEKVEAALKAYEEKKG</sequence>
<dbReference type="PANTHER" id="PTHR48105">
    <property type="entry name" value="THIOREDOXIN REDUCTASE 1-RELATED-RELATED"/>
    <property type="match status" value="1"/>
</dbReference>
<dbReference type="SUPFAM" id="SSF51905">
    <property type="entry name" value="FAD/NAD(P)-binding domain"/>
    <property type="match status" value="1"/>
</dbReference>
<dbReference type="EMBL" id="MU001741">
    <property type="protein sequence ID" value="KAF2800880.1"/>
    <property type="molecule type" value="Genomic_DNA"/>
</dbReference>